<protein>
    <recommendedName>
        <fullName evidence="2">Macro domain-containing protein</fullName>
    </recommendedName>
</protein>
<organism evidence="1">
    <name type="scientific">uncultured Phycisphaerae bacterium</name>
    <dbReference type="NCBI Taxonomy" id="904963"/>
    <lineage>
        <taxon>Bacteria</taxon>
        <taxon>Pseudomonadati</taxon>
        <taxon>Planctomycetota</taxon>
        <taxon>Phycisphaerae</taxon>
        <taxon>environmental samples</taxon>
    </lineage>
</organism>
<dbReference type="AlphaFoldDB" id="A0A6J4QA13"/>
<dbReference type="EMBL" id="CADCUQ010000928">
    <property type="protein sequence ID" value="CAA9439036.1"/>
    <property type="molecule type" value="Genomic_DNA"/>
</dbReference>
<proteinExistence type="predicted"/>
<sequence length="93" mass="9900">MQFVDVEPELWVANVVGQHGIMAKNGVPPVRYDAIGRGLEEVARFAAARGAAVHMPRIGCGLAGGSWDRVEPLIEGTLIAAGVETFVYDLPGR</sequence>
<reference evidence="1" key="1">
    <citation type="submission" date="2020-02" db="EMBL/GenBank/DDBJ databases">
        <authorList>
            <person name="Meier V. D."/>
        </authorList>
    </citation>
    <scope>NUCLEOTIDE SEQUENCE</scope>
    <source>
        <strain evidence="1">AVDCRST_MAG64</strain>
    </source>
</reference>
<dbReference type="SUPFAM" id="SSF52949">
    <property type="entry name" value="Macro domain-like"/>
    <property type="match status" value="1"/>
</dbReference>
<evidence type="ECO:0008006" key="2">
    <source>
        <dbReference type="Google" id="ProtNLM"/>
    </source>
</evidence>
<accession>A0A6J4QA13</accession>
<dbReference type="Gene3D" id="3.40.220.10">
    <property type="entry name" value="Leucine Aminopeptidase, subunit E, domain 1"/>
    <property type="match status" value="1"/>
</dbReference>
<gene>
    <name evidence="1" type="ORF">AVDCRST_MAG64-4008</name>
</gene>
<name>A0A6J4QA13_9BACT</name>
<evidence type="ECO:0000313" key="1">
    <source>
        <dbReference type="EMBL" id="CAA9439036.1"/>
    </source>
</evidence>
<dbReference type="InterPro" id="IPR043472">
    <property type="entry name" value="Macro_dom-like"/>
</dbReference>